<dbReference type="PANTHER" id="PTHR46825">
    <property type="entry name" value="D-ALANYL-D-ALANINE-CARBOXYPEPTIDASE/ENDOPEPTIDASE AMPH"/>
    <property type="match status" value="1"/>
</dbReference>
<dbReference type="InterPro" id="IPR012338">
    <property type="entry name" value="Beta-lactam/transpept-like"/>
</dbReference>
<proteinExistence type="predicted"/>
<feature type="region of interest" description="Disordered" evidence="1">
    <location>
        <begin position="196"/>
        <end position="220"/>
    </location>
</feature>
<dbReference type="InterPro" id="IPR050491">
    <property type="entry name" value="AmpC-like"/>
</dbReference>
<dbReference type="Proteomes" id="UP000256913">
    <property type="component" value="Unassembled WGS sequence"/>
</dbReference>
<feature type="domain" description="Beta-lactamase-related" evidence="2">
    <location>
        <begin position="24"/>
        <end position="308"/>
    </location>
</feature>
<evidence type="ECO:0000256" key="1">
    <source>
        <dbReference type="SAM" id="MobiDB-lite"/>
    </source>
</evidence>
<evidence type="ECO:0000259" key="2">
    <source>
        <dbReference type="Pfam" id="PF00144"/>
    </source>
</evidence>
<dbReference type="SUPFAM" id="SSF56601">
    <property type="entry name" value="beta-lactamase/transpeptidase-like"/>
    <property type="match status" value="1"/>
</dbReference>
<gene>
    <name evidence="3" type="ORF">DFJ67_5268</name>
</gene>
<protein>
    <submittedName>
        <fullName evidence="3">CubicO group peptidase (Beta-lactamase class C family)</fullName>
    </submittedName>
</protein>
<dbReference type="Gene3D" id="3.40.710.10">
    <property type="entry name" value="DD-peptidase/beta-lactamase superfamily"/>
    <property type="match status" value="1"/>
</dbReference>
<name>A0A3D9ZPY5_9ACTN</name>
<dbReference type="RefSeq" id="WP_308442474.1">
    <property type="nucleotide sequence ID" value="NZ_BONB01000002.1"/>
</dbReference>
<reference evidence="3 4" key="1">
    <citation type="submission" date="2018-08" db="EMBL/GenBank/DDBJ databases">
        <title>Sequencing the genomes of 1000 actinobacteria strains.</title>
        <authorList>
            <person name="Klenk H.-P."/>
        </authorList>
    </citation>
    <scope>NUCLEOTIDE SEQUENCE [LARGE SCALE GENOMIC DNA]</scope>
    <source>
        <strain evidence="3 4">DSM 44099</strain>
    </source>
</reference>
<dbReference type="AlphaFoldDB" id="A0A3D9ZPY5"/>
<dbReference type="InterPro" id="IPR001466">
    <property type="entry name" value="Beta-lactam-related"/>
</dbReference>
<evidence type="ECO:0000313" key="4">
    <source>
        <dbReference type="Proteomes" id="UP000256913"/>
    </source>
</evidence>
<sequence>MSTRPGAYSKILFVSLQDDLDRRADLHDVPSIVVGVSRAGARSVATRGARDDACFRIASLTKTFTAAALGMTLIERSIPLHTPAIDLLPAFAPDWHADRGITVEQILGQVSGLRESVNASAIADLGNGTFAIDEAAGLVVRAGNERPAGTRWSYYNGNYVLAGAILAAVTKVSYETALLKTVLTPWALDGTGFHPPRGPVAGRDGATELPSADYPRGRRPSGGLWSGVPDLLTFGERLLANGALLAETRRPRTAPEDPMAYGAGWALGPSGQLFVNGRLPGYRAAMLMVPDHDFVAVVLTNQEQALPAAARLLSDLQRPLTGDELAATIDRFAA</sequence>
<keyword evidence="4" id="KW-1185">Reference proteome</keyword>
<comment type="caution">
    <text evidence="3">The sequence shown here is derived from an EMBL/GenBank/DDBJ whole genome shotgun (WGS) entry which is preliminary data.</text>
</comment>
<dbReference type="Pfam" id="PF00144">
    <property type="entry name" value="Beta-lactamase"/>
    <property type="match status" value="1"/>
</dbReference>
<accession>A0A3D9ZPY5</accession>
<dbReference type="PANTHER" id="PTHR46825:SF9">
    <property type="entry name" value="BETA-LACTAMASE-RELATED DOMAIN-CONTAINING PROTEIN"/>
    <property type="match status" value="1"/>
</dbReference>
<organism evidence="3 4">
    <name type="scientific">Asanoa ferruginea</name>
    <dbReference type="NCBI Taxonomy" id="53367"/>
    <lineage>
        <taxon>Bacteria</taxon>
        <taxon>Bacillati</taxon>
        <taxon>Actinomycetota</taxon>
        <taxon>Actinomycetes</taxon>
        <taxon>Micromonosporales</taxon>
        <taxon>Micromonosporaceae</taxon>
        <taxon>Asanoa</taxon>
    </lineage>
</organism>
<evidence type="ECO:0000313" key="3">
    <source>
        <dbReference type="EMBL" id="REF99237.1"/>
    </source>
</evidence>
<dbReference type="EMBL" id="QUMQ01000001">
    <property type="protein sequence ID" value="REF99237.1"/>
    <property type="molecule type" value="Genomic_DNA"/>
</dbReference>